<evidence type="ECO:0000313" key="1">
    <source>
        <dbReference type="EMBL" id="TVX85993.1"/>
    </source>
</evidence>
<keyword evidence="2" id="KW-1185">Reference proteome</keyword>
<dbReference type="EMBL" id="VNJK01000006">
    <property type="protein sequence ID" value="TVX85993.1"/>
    <property type="molecule type" value="Genomic_DNA"/>
</dbReference>
<accession>A0A559IEV0</accession>
<protein>
    <submittedName>
        <fullName evidence="1">Uncharacterized protein</fullName>
    </submittedName>
</protein>
<dbReference type="OrthoDB" id="9854674at2"/>
<proteinExistence type="predicted"/>
<comment type="caution">
    <text evidence="1">The sequence shown here is derived from an EMBL/GenBank/DDBJ whole genome shotgun (WGS) entry which is preliminary data.</text>
</comment>
<reference evidence="1 2" key="1">
    <citation type="submission" date="2019-07" db="EMBL/GenBank/DDBJ databases">
        <authorList>
            <person name="Kim J."/>
        </authorList>
    </citation>
    <scope>NUCLEOTIDE SEQUENCE [LARGE SCALE GENOMIC DNA]</scope>
    <source>
        <strain evidence="1 2">N4</strain>
    </source>
</reference>
<dbReference type="AlphaFoldDB" id="A0A559IEV0"/>
<dbReference type="Proteomes" id="UP000318102">
    <property type="component" value="Unassembled WGS sequence"/>
</dbReference>
<evidence type="ECO:0000313" key="2">
    <source>
        <dbReference type="Proteomes" id="UP000318102"/>
    </source>
</evidence>
<dbReference type="RefSeq" id="WP_144994729.1">
    <property type="nucleotide sequence ID" value="NZ_VNJK01000006.1"/>
</dbReference>
<organism evidence="1 2">
    <name type="scientific">Paenibacillus agilis</name>
    <dbReference type="NCBI Taxonomy" id="3020863"/>
    <lineage>
        <taxon>Bacteria</taxon>
        <taxon>Bacillati</taxon>
        <taxon>Bacillota</taxon>
        <taxon>Bacilli</taxon>
        <taxon>Bacillales</taxon>
        <taxon>Paenibacillaceae</taxon>
        <taxon>Paenibacillus</taxon>
    </lineage>
</organism>
<name>A0A559IEV0_9BACL</name>
<gene>
    <name evidence="1" type="ORF">FPZ44_23890</name>
</gene>
<sequence>MSEYATIYARIEEGKYKTHDGIGSFRNDLMEVYRLKHNTKFELLFDISWEHGHAHGLTDVLGMFEDLVELVR</sequence>